<accession>A0A8K1U2K2</accession>
<dbReference type="EMBL" id="MW239432">
    <property type="protein sequence ID" value="UGO57459.1"/>
    <property type="molecule type" value="Genomic_RNA"/>
</dbReference>
<reference evidence="3" key="1">
    <citation type="submission" date="2020-11" db="EMBL/GenBank/DDBJ databases">
        <title>RNA virus dark matter in the feces of wild birds.</title>
        <authorList>
            <person name="Lu X."/>
            <person name="Yang X.S."/>
            <person name="Zhang W."/>
        </authorList>
    </citation>
    <scope>NUCLEOTIDE SEQUENCE</scope>
    <source>
        <strain evidence="3">Red-flankedBluetail92con63</strain>
    </source>
</reference>
<evidence type="ECO:0008006" key="4">
    <source>
        <dbReference type="Google" id="ProtNLM"/>
    </source>
</evidence>
<protein>
    <recommendedName>
        <fullName evidence="4">Serine protease</fullName>
    </recommendedName>
</protein>
<dbReference type="SUPFAM" id="SSF50494">
    <property type="entry name" value="Trypsin-like serine proteases"/>
    <property type="match status" value="1"/>
</dbReference>
<keyword evidence="1" id="KW-0378">Hydrolase</keyword>
<dbReference type="GO" id="GO:0016787">
    <property type="term" value="F:hydrolase activity"/>
    <property type="evidence" value="ECO:0007669"/>
    <property type="project" value="UniProtKB-KW"/>
</dbReference>
<name>A0A8K1U2K2_9VIRU</name>
<keyword evidence="2" id="KW-0175">Coiled coil</keyword>
<proteinExistence type="predicted"/>
<evidence type="ECO:0000313" key="3">
    <source>
        <dbReference type="EMBL" id="UGO57459.1"/>
    </source>
</evidence>
<evidence type="ECO:0000256" key="2">
    <source>
        <dbReference type="SAM" id="Coils"/>
    </source>
</evidence>
<dbReference type="InterPro" id="IPR043504">
    <property type="entry name" value="Peptidase_S1_PA_chymotrypsin"/>
</dbReference>
<dbReference type="Gene3D" id="2.40.10.10">
    <property type="entry name" value="Trypsin-like serine proteases"/>
    <property type="match status" value="1"/>
</dbReference>
<sequence>MPPLAKAVIETFDYPKYVKVTSSCKTQNTSYGLLAHKPEQASGLATYKGSTRPGFSGSPYIIGNRVVGMHVGGGSYGNYGFTASYIDMVIKTAYRPQSSELEMIQRMLGTARVKDFEFERGLDETRLRVGGRYVVLDNDEFDELYQDEKFDRFFYEEEASARTKLRRRWNDNKIPEYEPERADDESVFSLNPPVLNEPGEAQPTTSLDPGASSIPCLEENVLKPTDGPEAMIGQFVNPLQYAPMPELEPSQQCLSPVLMSLSQQLEVLTQQIRFLSDAQSSLEKKVSTITTGTSSKVSRKRPPSDSEISRAIQQLEMRWDGMDYALQTLVTWHYSNQSSAKEYKASRDQLMKELSLTGLKGKVAIQFLTQMISRASVTP</sequence>
<dbReference type="InterPro" id="IPR009003">
    <property type="entry name" value="Peptidase_S1_PA"/>
</dbReference>
<feature type="coiled-coil region" evidence="2">
    <location>
        <begin position="258"/>
        <end position="285"/>
    </location>
</feature>
<evidence type="ECO:0000256" key="1">
    <source>
        <dbReference type="ARBA" id="ARBA00022801"/>
    </source>
</evidence>
<organism evidence="3">
    <name type="scientific">Riboviria sp</name>
    <dbReference type="NCBI Taxonomy" id="2585031"/>
    <lineage>
        <taxon>Viruses</taxon>
        <taxon>Riboviria</taxon>
    </lineage>
</organism>